<evidence type="ECO:0000313" key="2">
    <source>
        <dbReference type="EMBL" id="CAF4468748.1"/>
    </source>
</evidence>
<sequence>NHKVIVSQLHSEKQQLIERLNSQNETTQRTINLLEQNLRIAKHDLDISKQD</sequence>
<accession>A0A820T3T9</accession>
<evidence type="ECO:0000313" key="3">
    <source>
        <dbReference type="Proteomes" id="UP000663881"/>
    </source>
</evidence>
<comment type="caution">
    <text evidence="2">The sequence shown here is derived from an EMBL/GenBank/DDBJ whole genome shotgun (WGS) entry which is preliminary data.</text>
</comment>
<gene>
    <name evidence="2" type="ORF">OKA104_LOCUS55107</name>
</gene>
<feature type="coiled-coil region" evidence="1">
    <location>
        <begin position="6"/>
        <end position="51"/>
    </location>
</feature>
<dbReference type="AlphaFoldDB" id="A0A820T3T9"/>
<protein>
    <submittedName>
        <fullName evidence="2">Uncharacterized protein</fullName>
    </submittedName>
</protein>
<feature type="non-terminal residue" evidence="2">
    <location>
        <position position="1"/>
    </location>
</feature>
<dbReference type="Proteomes" id="UP000663881">
    <property type="component" value="Unassembled WGS sequence"/>
</dbReference>
<proteinExistence type="predicted"/>
<reference evidence="2" key="1">
    <citation type="submission" date="2021-02" db="EMBL/GenBank/DDBJ databases">
        <authorList>
            <person name="Nowell W R."/>
        </authorList>
    </citation>
    <scope>NUCLEOTIDE SEQUENCE</scope>
</reference>
<organism evidence="2 3">
    <name type="scientific">Adineta steineri</name>
    <dbReference type="NCBI Taxonomy" id="433720"/>
    <lineage>
        <taxon>Eukaryota</taxon>
        <taxon>Metazoa</taxon>
        <taxon>Spiralia</taxon>
        <taxon>Gnathifera</taxon>
        <taxon>Rotifera</taxon>
        <taxon>Eurotatoria</taxon>
        <taxon>Bdelloidea</taxon>
        <taxon>Adinetida</taxon>
        <taxon>Adinetidae</taxon>
        <taxon>Adineta</taxon>
    </lineage>
</organism>
<dbReference type="EMBL" id="CAJOAY010038244">
    <property type="protein sequence ID" value="CAF4468748.1"/>
    <property type="molecule type" value="Genomic_DNA"/>
</dbReference>
<keyword evidence="1" id="KW-0175">Coiled coil</keyword>
<evidence type="ECO:0000256" key="1">
    <source>
        <dbReference type="SAM" id="Coils"/>
    </source>
</evidence>
<name>A0A820T3T9_9BILA</name>